<dbReference type="Gene3D" id="3.30.559.10">
    <property type="entry name" value="Chloramphenicol acetyltransferase-like domain"/>
    <property type="match status" value="1"/>
</dbReference>
<organism evidence="1">
    <name type="scientific">Populus alba</name>
    <name type="common">White poplar</name>
    <dbReference type="NCBI Taxonomy" id="43335"/>
    <lineage>
        <taxon>Eukaryota</taxon>
        <taxon>Viridiplantae</taxon>
        <taxon>Streptophyta</taxon>
        <taxon>Embryophyta</taxon>
        <taxon>Tracheophyta</taxon>
        <taxon>Spermatophyta</taxon>
        <taxon>Magnoliopsida</taxon>
        <taxon>eudicotyledons</taxon>
        <taxon>Gunneridae</taxon>
        <taxon>Pentapetalae</taxon>
        <taxon>rosids</taxon>
        <taxon>fabids</taxon>
        <taxon>Malpighiales</taxon>
        <taxon>Salicaceae</taxon>
        <taxon>Saliceae</taxon>
        <taxon>Populus</taxon>
    </lineage>
</organism>
<dbReference type="EMBL" id="RCHU01000197">
    <property type="protein sequence ID" value="TKS11634.1"/>
    <property type="molecule type" value="Genomic_DNA"/>
</dbReference>
<dbReference type="AlphaFoldDB" id="A0A4U5QLK0"/>
<name>A0A4U5QLK0_POPAL</name>
<evidence type="ECO:0000313" key="1">
    <source>
        <dbReference type="EMBL" id="TKS11634.1"/>
    </source>
</evidence>
<proteinExistence type="predicted"/>
<dbReference type="STRING" id="43335.A0A4U5QLK0"/>
<protein>
    <submittedName>
        <fullName evidence="1">Uncharacterized protein</fullName>
    </submittedName>
</protein>
<dbReference type="InterPro" id="IPR023213">
    <property type="entry name" value="CAT-like_dom_sf"/>
</dbReference>
<reference evidence="1" key="1">
    <citation type="submission" date="2018-10" db="EMBL/GenBank/DDBJ databases">
        <title>Population genomic analysis revealed the cold adaptation of white poplar.</title>
        <authorList>
            <person name="Liu Y.-J."/>
        </authorList>
    </citation>
    <scope>NUCLEOTIDE SEQUENCE [LARGE SCALE GENOMIC DNA]</scope>
    <source>
        <strain evidence="1">PAL-ZL1</strain>
    </source>
</reference>
<dbReference type="Pfam" id="PF02458">
    <property type="entry name" value="Transferase"/>
    <property type="match status" value="1"/>
</dbReference>
<gene>
    <name evidence="1" type="ORF">D5086_0000071390</name>
</gene>
<sequence>MLIVSPNYHVKFTISKIYCGGGEDDGPAFVVSSGQRFPVSKVDIGWGVPLFGSYHFPWGGTAGYVMHMPNPAGNGDWMVFMHAPAERAAGVHRTQLPISLGP</sequence>
<accession>A0A4U5QLK0</accession>
<comment type="caution">
    <text evidence="1">The sequence shown here is derived from an EMBL/GenBank/DDBJ whole genome shotgun (WGS) entry which is preliminary data.</text>
</comment>